<comment type="caution">
    <text evidence="2">The sequence shown here is derived from an EMBL/GenBank/DDBJ whole genome shotgun (WGS) entry which is preliminary data.</text>
</comment>
<accession>A0A931NK57</accession>
<keyword evidence="3" id="KW-1185">Reference proteome</keyword>
<dbReference type="GO" id="GO:0005829">
    <property type="term" value="C:cytosol"/>
    <property type="evidence" value="ECO:0007669"/>
    <property type="project" value="TreeGrafter"/>
</dbReference>
<dbReference type="InterPro" id="IPR036390">
    <property type="entry name" value="WH_DNA-bd_sf"/>
</dbReference>
<dbReference type="AlphaFoldDB" id="A0A931NK57"/>
<dbReference type="InterPro" id="IPR036388">
    <property type="entry name" value="WH-like_DNA-bd_sf"/>
</dbReference>
<dbReference type="InterPro" id="IPR000944">
    <property type="entry name" value="Tscrpt_reg_Rrf2"/>
</dbReference>
<evidence type="ECO:0000313" key="2">
    <source>
        <dbReference type="EMBL" id="MBH9579649.1"/>
    </source>
</evidence>
<dbReference type="PANTHER" id="PTHR33221:SF4">
    <property type="entry name" value="HTH-TYPE TRANSCRIPTIONAL REPRESSOR NSRR"/>
    <property type="match status" value="1"/>
</dbReference>
<dbReference type="EMBL" id="JAEDAK010000028">
    <property type="protein sequence ID" value="MBH9579649.1"/>
    <property type="molecule type" value="Genomic_DNA"/>
</dbReference>
<protein>
    <submittedName>
        <fullName evidence="2">Rrf2 family transcriptional regulator</fullName>
    </submittedName>
</protein>
<dbReference type="Proteomes" id="UP000613266">
    <property type="component" value="Unassembled WGS sequence"/>
</dbReference>
<dbReference type="GO" id="GO:0003677">
    <property type="term" value="F:DNA binding"/>
    <property type="evidence" value="ECO:0007669"/>
    <property type="project" value="UniProtKB-KW"/>
</dbReference>
<dbReference type="Pfam" id="PF02082">
    <property type="entry name" value="Rrf2"/>
    <property type="match status" value="1"/>
</dbReference>
<dbReference type="PANTHER" id="PTHR33221">
    <property type="entry name" value="WINGED HELIX-TURN-HELIX TRANSCRIPTIONAL REGULATOR, RRF2 FAMILY"/>
    <property type="match status" value="1"/>
</dbReference>
<dbReference type="Gene3D" id="1.10.10.10">
    <property type="entry name" value="Winged helix-like DNA-binding domain superfamily/Winged helix DNA-binding domain"/>
    <property type="match status" value="1"/>
</dbReference>
<sequence length="167" mass="17889">MRLAEYTDYTLRVLMFCATNPDRLVTIAELADWHGVSKNHLMKIVNDLARQGVLETTRGRGGGLRLLKAADQIRIGDVVRACETDFRLVECFDPAVNTCQLTPGCRLKGLLGSALQSYFEVLDGATLADIAEPAPPPPVARGRKVLPIAVAGGAAGKATTGARKRSS</sequence>
<proteinExistence type="predicted"/>
<gene>
    <name evidence="2" type="ORF">I7X39_22370</name>
</gene>
<organism evidence="2 3">
    <name type="scientific">Inhella proteolytica</name>
    <dbReference type="NCBI Taxonomy" id="2795029"/>
    <lineage>
        <taxon>Bacteria</taxon>
        <taxon>Pseudomonadati</taxon>
        <taxon>Pseudomonadota</taxon>
        <taxon>Betaproteobacteria</taxon>
        <taxon>Burkholderiales</taxon>
        <taxon>Sphaerotilaceae</taxon>
        <taxon>Inhella</taxon>
    </lineage>
</organism>
<reference evidence="2" key="1">
    <citation type="submission" date="2020-12" db="EMBL/GenBank/DDBJ databases">
        <title>The genome sequence of Inhella sp. 1Y17.</title>
        <authorList>
            <person name="Liu Y."/>
        </authorList>
    </citation>
    <scope>NUCLEOTIDE SEQUENCE</scope>
    <source>
        <strain evidence="2">1Y17</strain>
    </source>
</reference>
<dbReference type="NCBIfam" id="TIGR00738">
    <property type="entry name" value="rrf2_super"/>
    <property type="match status" value="1"/>
</dbReference>
<evidence type="ECO:0000256" key="1">
    <source>
        <dbReference type="ARBA" id="ARBA00023125"/>
    </source>
</evidence>
<name>A0A931NK57_9BURK</name>
<keyword evidence="1" id="KW-0238">DNA-binding</keyword>
<dbReference type="SUPFAM" id="SSF46785">
    <property type="entry name" value="Winged helix' DNA-binding domain"/>
    <property type="match status" value="1"/>
</dbReference>
<dbReference type="RefSeq" id="WP_198113597.1">
    <property type="nucleotide sequence ID" value="NZ_JAEDAK010000028.1"/>
</dbReference>
<dbReference type="GO" id="GO:0003700">
    <property type="term" value="F:DNA-binding transcription factor activity"/>
    <property type="evidence" value="ECO:0007669"/>
    <property type="project" value="TreeGrafter"/>
</dbReference>
<dbReference type="PROSITE" id="PS51197">
    <property type="entry name" value="HTH_RRF2_2"/>
    <property type="match status" value="1"/>
</dbReference>
<evidence type="ECO:0000313" key="3">
    <source>
        <dbReference type="Proteomes" id="UP000613266"/>
    </source>
</evidence>